<dbReference type="EMBL" id="SJPF01000002">
    <property type="protein sequence ID" value="TWT34513.1"/>
    <property type="molecule type" value="Genomic_DNA"/>
</dbReference>
<feature type="domain" description="GFO/IDH/MocA-like oxidoreductase" evidence="4">
    <location>
        <begin position="164"/>
        <end position="282"/>
    </location>
</feature>
<dbReference type="EC" id="1.-.-.-" evidence="5"/>
<dbReference type="InterPro" id="IPR036291">
    <property type="entry name" value="NAD(P)-bd_dom_sf"/>
</dbReference>
<keyword evidence="2 5" id="KW-0560">Oxidoreductase</keyword>
<gene>
    <name evidence="5" type="primary">ydgJ_1</name>
    <name evidence="5" type="ORF">Enr8_19220</name>
</gene>
<dbReference type="Proteomes" id="UP000318878">
    <property type="component" value="Unassembled WGS sequence"/>
</dbReference>
<accession>A0A5C5V965</accession>
<dbReference type="RefSeq" id="WP_146430817.1">
    <property type="nucleotide sequence ID" value="NZ_SJPF01000002.1"/>
</dbReference>
<dbReference type="Gene3D" id="3.40.50.720">
    <property type="entry name" value="NAD(P)-binding Rossmann-like Domain"/>
    <property type="match status" value="1"/>
</dbReference>
<evidence type="ECO:0000313" key="5">
    <source>
        <dbReference type="EMBL" id="TWT34513.1"/>
    </source>
</evidence>
<comment type="caution">
    <text evidence="5">The sequence shown here is derived from an EMBL/GenBank/DDBJ whole genome shotgun (WGS) entry which is preliminary data.</text>
</comment>
<dbReference type="InterPro" id="IPR000683">
    <property type="entry name" value="Gfo/Idh/MocA-like_OxRdtase_N"/>
</dbReference>
<dbReference type="PANTHER" id="PTHR43708">
    <property type="entry name" value="CONSERVED EXPRESSED OXIDOREDUCTASE (EUROFUNG)"/>
    <property type="match status" value="1"/>
</dbReference>
<dbReference type="GO" id="GO:0000166">
    <property type="term" value="F:nucleotide binding"/>
    <property type="evidence" value="ECO:0007669"/>
    <property type="project" value="InterPro"/>
</dbReference>
<evidence type="ECO:0000259" key="4">
    <source>
        <dbReference type="Pfam" id="PF22725"/>
    </source>
</evidence>
<dbReference type="Pfam" id="PF01408">
    <property type="entry name" value="GFO_IDH_MocA"/>
    <property type="match status" value="1"/>
</dbReference>
<evidence type="ECO:0000256" key="1">
    <source>
        <dbReference type="ARBA" id="ARBA00010928"/>
    </source>
</evidence>
<evidence type="ECO:0000256" key="2">
    <source>
        <dbReference type="ARBA" id="ARBA00023002"/>
    </source>
</evidence>
<evidence type="ECO:0000313" key="6">
    <source>
        <dbReference type="Proteomes" id="UP000318878"/>
    </source>
</evidence>
<dbReference type="InterPro" id="IPR055170">
    <property type="entry name" value="GFO_IDH_MocA-like_dom"/>
</dbReference>
<dbReference type="OrthoDB" id="6183734at2"/>
<organism evidence="5 6">
    <name type="scientific">Blastopirellula retiformator</name>
    <dbReference type="NCBI Taxonomy" id="2527970"/>
    <lineage>
        <taxon>Bacteria</taxon>
        <taxon>Pseudomonadati</taxon>
        <taxon>Planctomycetota</taxon>
        <taxon>Planctomycetia</taxon>
        <taxon>Pirellulales</taxon>
        <taxon>Pirellulaceae</taxon>
        <taxon>Blastopirellula</taxon>
    </lineage>
</organism>
<evidence type="ECO:0000259" key="3">
    <source>
        <dbReference type="Pfam" id="PF01408"/>
    </source>
</evidence>
<dbReference type="InterPro" id="IPR051317">
    <property type="entry name" value="Gfo/Idh/MocA_oxidoreduct"/>
</dbReference>
<feature type="domain" description="Gfo/Idh/MocA-like oxidoreductase N-terminal" evidence="3">
    <location>
        <begin position="38"/>
        <end position="154"/>
    </location>
</feature>
<dbReference type="GO" id="GO:0016491">
    <property type="term" value="F:oxidoreductase activity"/>
    <property type="evidence" value="ECO:0007669"/>
    <property type="project" value="UniProtKB-KW"/>
</dbReference>
<dbReference type="PANTHER" id="PTHR43708:SF5">
    <property type="entry name" value="CONSERVED EXPRESSED OXIDOREDUCTASE (EUROFUNG)-RELATED"/>
    <property type="match status" value="1"/>
</dbReference>
<comment type="similarity">
    <text evidence="1">Belongs to the Gfo/Idh/MocA family.</text>
</comment>
<name>A0A5C5V965_9BACT</name>
<reference evidence="5 6" key="1">
    <citation type="submission" date="2019-02" db="EMBL/GenBank/DDBJ databases">
        <title>Deep-cultivation of Planctomycetes and their phenomic and genomic characterization uncovers novel biology.</title>
        <authorList>
            <person name="Wiegand S."/>
            <person name="Jogler M."/>
            <person name="Boedeker C."/>
            <person name="Pinto D."/>
            <person name="Vollmers J."/>
            <person name="Rivas-Marin E."/>
            <person name="Kohn T."/>
            <person name="Peeters S.H."/>
            <person name="Heuer A."/>
            <person name="Rast P."/>
            <person name="Oberbeckmann S."/>
            <person name="Bunk B."/>
            <person name="Jeske O."/>
            <person name="Meyerdierks A."/>
            <person name="Storesund J.E."/>
            <person name="Kallscheuer N."/>
            <person name="Luecker S."/>
            <person name="Lage O.M."/>
            <person name="Pohl T."/>
            <person name="Merkel B.J."/>
            <person name="Hornburger P."/>
            <person name="Mueller R.-W."/>
            <person name="Bruemmer F."/>
            <person name="Labrenz M."/>
            <person name="Spormann A.M."/>
            <person name="Op Den Camp H."/>
            <person name="Overmann J."/>
            <person name="Amann R."/>
            <person name="Jetten M.S.M."/>
            <person name="Mascher T."/>
            <person name="Medema M.H."/>
            <person name="Devos D.P."/>
            <person name="Kaster A.-K."/>
            <person name="Ovreas L."/>
            <person name="Rohde M."/>
            <person name="Galperin M.Y."/>
            <person name="Jogler C."/>
        </authorList>
    </citation>
    <scope>NUCLEOTIDE SEQUENCE [LARGE SCALE GENOMIC DNA]</scope>
    <source>
        <strain evidence="5 6">Enr8</strain>
    </source>
</reference>
<proteinExistence type="inferred from homology"/>
<dbReference type="Pfam" id="PF22725">
    <property type="entry name" value="GFO_IDH_MocA_C3"/>
    <property type="match status" value="1"/>
</dbReference>
<protein>
    <submittedName>
        <fullName evidence="5">Putative oxidoreductase YdgJ</fullName>
        <ecNumber evidence="5">1.-.-.-</ecNumber>
    </submittedName>
</protein>
<dbReference type="AlphaFoldDB" id="A0A5C5V965"/>
<dbReference type="Gene3D" id="3.30.360.10">
    <property type="entry name" value="Dihydrodipicolinate Reductase, domain 2"/>
    <property type="match status" value="1"/>
</dbReference>
<keyword evidence="6" id="KW-1185">Reference proteome</keyword>
<sequence length="372" mass="41403">MTAEKIRKTVPPPGALELVPAPELPYRPQDPQNYAPGIGLIGCGGITKEHLTAYKAAGYRVVALCDINRENAERRRDEFYPNADVYHDAADLLKRDDIEVVDITTHPAVRPPLIKAALLAGKHVLSQKPFVLDLDEGERLVALAQDCGRELAVNQNGRWAPHFSYARQAVRQGLLGDINGVHMSVHWDHRWTEGTPFAKIKHLILYDYAIHWFDMIQCLLRDQTPLRVFASTTRTKTQTMMPPLGAQVAIEFDHTQASLSFDAATMFGRQDRTYIAGDQGSLYSLGPNEKEQTVTLYNADGVSQPELTGSWFPDGFHGSMGELLRAIEEKRRPIHSAADNLASLSLCFAAIHSAETHQVVIPGEIRRLPIDD</sequence>
<dbReference type="SUPFAM" id="SSF55347">
    <property type="entry name" value="Glyceraldehyde-3-phosphate dehydrogenase-like, C-terminal domain"/>
    <property type="match status" value="1"/>
</dbReference>
<dbReference type="SUPFAM" id="SSF51735">
    <property type="entry name" value="NAD(P)-binding Rossmann-fold domains"/>
    <property type="match status" value="1"/>
</dbReference>